<comment type="caution">
    <text evidence="2">The sequence shown here is derived from an EMBL/GenBank/DDBJ whole genome shotgun (WGS) entry which is preliminary data.</text>
</comment>
<feature type="transmembrane region" description="Helical" evidence="1">
    <location>
        <begin position="81"/>
        <end position="103"/>
    </location>
</feature>
<dbReference type="GeneID" id="88765593"/>
<accession>G5J2W2</accession>
<evidence type="ECO:0000313" key="3">
    <source>
        <dbReference type="Proteomes" id="UP000003477"/>
    </source>
</evidence>
<keyword evidence="1" id="KW-1133">Transmembrane helix</keyword>
<dbReference type="Proteomes" id="UP000003477">
    <property type="component" value="Unassembled WGS sequence"/>
</dbReference>
<name>G5J2W2_CROWT</name>
<reference evidence="2 3" key="1">
    <citation type="journal article" date="2011" name="Front. Microbiol.">
        <title>Two Strains of Crocosphaera watsonii with Highly Conserved Genomes are Distinguished by Strain-Specific Features.</title>
        <authorList>
            <person name="Bench S.R."/>
            <person name="Ilikchyan I.N."/>
            <person name="Tripp H.J."/>
            <person name="Zehr J.P."/>
        </authorList>
    </citation>
    <scope>NUCLEOTIDE SEQUENCE [LARGE SCALE GENOMIC DNA]</scope>
    <source>
        <strain evidence="2 3">WH 0003</strain>
    </source>
</reference>
<evidence type="ECO:0000313" key="2">
    <source>
        <dbReference type="EMBL" id="EHJ13479.1"/>
    </source>
</evidence>
<dbReference type="PATRIC" id="fig|423471.3.peg.1728"/>
<keyword evidence="1" id="KW-0472">Membrane</keyword>
<dbReference type="RefSeq" id="WP_007310186.1">
    <property type="nucleotide sequence ID" value="NZ_AESD01000281.1"/>
</dbReference>
<protein>
    <submittedName>
        <fullName evidence="2">Uncharacterized protein</fullName>
    </submittedName>
</protein>
<keyword evidence="1" id="KW-0812">Transmembrane</keyword>
<dbReference type="AlphaFoldDB" id="G5J2W2"/>
<proteinExistence type="predicted"/>
<dbReference type="EMBL" id="AESD01000281">
    <property type="protein sequence ID" value="EHJ13479.1"/>
    <property type="molecule type" value="Genomic_DNA"/>
</dbReference>
<gene>
    <name evidence="2" type="ORF">CWATWH0003_1844</name>
</gene>
<evidence type="ECO:0000256" key="1">
    <source>
        <dbReference type="SAM" id="Phobius"/>
    </source>
</evidence>
<sequence>MEQNSTGSILVLIPYLLIGIIAGIINAVNAWIKLEEKYLYYIFFQPLTTFLFWGWLLIQIYVPAQIYWWILTGIFPKKPDINPIFIITVVIYGISFQSLLEYIEEQALAPRNLSIIVNWVDNLLEYYLKATQLAKTSDFWKSLEEEMKEIKKENLLSGLEYLEDYYFDGKYNRLNKDQYQGFQNKLTEIKQENDISLQSKKLVKTLLKGKIPRRHLPNVLRQFKLSPKFINKYFKQS</sequence>
<feature type="transmembrane region" description="Helical" evidence="1">
    <location>
        <begin position="12"/>
        <end position="32"/>
    </location>
</feature>
<feature type="transmembrane region" description="Helical" evidence="1">
    <location>
        <begin position="39"/>
        <end position="61"/>
    </location>
</feature>
<organism evidence="2 3">
    <name type="scientific">Crocosphaera watsonii WH 0003</name>
    <dbReference type="NCBI Taxonomy" id="423471"/>
    <lineage>
        <taxon>Bacteria</taxon>
        <taxon>Bacillati</taxon>
        <taxon>Cyanobacteriota</taxon>
        <taxon>Cyanophyceae</taxon>
        <taxon>Oscillatoriophycideae</taxon>
        <taxon>Chroococcales</taxon>
        <taxon>Aphanothecaceae</taxon>
        <taxon>Crocosphaera</taxon>
    </lineage>
</organism>